<keyword evidence="3" id="KW-1185">Reference proteome</keyword>
<comment type="caution">
    <text evidence="2">The sequence shown here is derived from an EMBL/GenBank/DDBJ whole genome shotgun (WGS) entry which is preliminary data.</text>
</comment>
<dbReference type="EMBL" id="JASCZI010062134">
    <property type="protein sequence ID" value="MED6140122.1"/>
    <property type="molecule type" value="Genomic_DNA"/>
</dbReference>
<dbReference type="Proteomes" id="UP001341840">
    <property type="component" value="Unassembled WGS sequence"/>
</dbReference>
<protein>
    <submittedName>
        <fullName evidence="2">Uncharacterized protein</fullName>
    </submittedName>
</protein>
<reference evidence="2 3" key="1">
    <citation type="journal article" date="2023" name="Plants (Basel)">
        <title>Bridging the Gap: Combining Genomics and Transcriptomics Approaches to Understand Stylosanthes scabra, an Orphan Legume from the Brazilian Caatinga.</title>
        <authorList>
            <person name="Ferreira-Neto J.R.C."/>
            <person name="da Silva M.D."/>
            <person name="Binneck E."/>
            <person name="de Melo N.F."/>
            <person name="da Silva R.H."/>
            <person name="de Melo A.L.T.M."/>
            <person name="Pandolfi V."/>
            <person name="Bustamante F.O."/>
            <person name="Brasileiro-Vidal A.C."/>
            <person name="Benko-Iseppon A.M."/>
        </authorList>
    </citation>
    <scope>NUCLEOTIDE SEQUENCE [LARGE SCALE GENOMIC DNA]</scope>
    <source>
        <tissue evidence="2">Leaves</tissue>
    </source>
</reference>
<organism evidence="2 3">
    <name type="scientific">Stylosanthes scabra</name>
    <dbReference type="NCBI Taxonomy" id="79078"/>
    <lineage>
        <taxon>Eukaryota</taxon>
        <taxon>Viridiplantae</taxon>
        <taxon>Streptophyta</taxon>
        <taxon>Embryophyta</taxon>
        <taxon>Tracheophyta</taxon>
        <taxon>Spermatophyta</taxon>
        <taxon>Magnoliopsida</taxon>
        <taxon>eudicotyledons</taxon>
        <taxon>Gunneridae</taxon>
        <taxon>Pentapetalae</taxon>
        <taxon>rosids</taxon>
        <taxon>fabids</taxon>
        <taxon>Fabales</taxon>
        <taxon>Fabaceae</taxon>
        <taxon>Papilionoideae</taxon>
        <taxon>50 kb inversion clade</taxon>
        <taxon>dalbergioids sensu lato</taxon>
        <taxon>Dalbergieae</taxon>
        <taxon>Pterocarpus clade</taxon>
        <taxon>Stylosanthes</taxon>
    </lineage>
</organism>
<evidence type="ECO:0000256" key="1">
    <source>
        <dbReference type="SAM" id="MobiDB-lite"/>
    </source>
</evidence>
<name>A0ABU6SUK8_9FABA</name>
<accession>A0ABU6SUK8</accession>
<evidence type="ECO:0000313" key="2">
    <source>
        <dbReference type="EMBL" id="MED6140122.1"/>
    </source>
</evidence>
<proteinExistence type="predicted"/>
<gene>
    <name evidence="2" type="ORF">PIB30_090096</name>
</gene>
<sequence length="204" mass="22115">MEKQIQVDRLRQKMVQVEVVGPRSILPSPKVSTAAAGASASTPAATVPLGSSSGATKSKKKPSATSTKKPISLEGEEGAKEDPSTDLRQKRRKRKVQESFPEDAALGADGAWEHEVSNLNRVFPAGFNFRVALDFGLTQGSVRKALGPMVPEKLLGTGQQYACKLTACLQVGIENAFFAKLKMEKELTPPRIKWLFLRLKGILL</sequence>
<feature type="compositionally biased region" description="Basic and acidic residues" evidence="1">
    <location>
        <begin position="77"/>
        <end position="88"/>
    </location>
</feature>
<feature type="compositionally biased region" description="Low complexity" evidence="1">
    <location>
        <begin position="32"/>
        <end position="56"/>
    </location>
</feature>
<evidence type="ECO:0000313" key="3">
    <source>
        <dbReference type="Proteomes" id="UP001341840"/>
    </source>
</evidence>
<feature type="region of interest" description="Disordered" evidence="1">
    <location>
        <begin position="19"/>
        <end position="101"/>
    </location>
</feature>